<name>A0A3E2GVT6_SCYLI</name>
<keyword evidence="4" id="KW-1185">Reference proteome</keyword>
<evidence type="ECO:0000313" key="3">
    <source>
        <dbReference type="EMBL" id="RFU25229.1"/>
    </source>
</evidence>
<organism evidence="3 4">
    <name type="scientific">Scytalidium lignicola</name>
    <name type="common">Hyphomycete</name>
    <dbReference type="NCBI Taxonomy" id="5539"/>
    <lineage>
        <taxon>Eukaryota</taxon>
        <taxon>Fungi</taxon>
        <taxon>Dikarya</taxon>
        <taxon>Ascomycota</taxon>
        <taxon>Pezizomycotina</taxon>
        <taxon>Leotiomycetes</taxon>
        <taxon>Leotiomycetes incertae sedis</taxon>
        <taxon>Scytalidium</taxon>
    </lineage>
</organism>
<feature type="non-terminal residue" evidence="3">
    <location>
        <position position="1"/>
    </location>
</feature>
<protein>
    <recommendedName>
        <fullName evidence="2">HNH nuclease domain-containing protein</fullName>
    </recommendedName>
</protein>
<reference evidence="3 4" key="1">
    <citation type="submission" date="2018-05" db="EMBL/GenBank/DDBJ databases">
        <title>Draft genome sequence of Scytalidium lignicola DSM 105466, a ubiquitous saprotrophic fungus.</title>
        <authorList>
            <person name="Buettner E."/>
            <person name="Gebauer A.M."/>
            <person name="Hofrichter M."/>
            <person name="Liers C."/>
            <person name="Kellner H."/>
        </authorList>
    </citation>
    <scope>NUCLEOTIDE SEQUENCE [LARGE SCALE GENOMIC DNA]</scope>
    <source>
        <strain evidence="3 4">DSM 105466</strain>
    </source>
</reference>
<dbReference type="EMBL" id="NCSJ02000351">
    <property type="protein sequence ID" value="RFU25229.1"/>
    <property type="molecule type" value="Genomic_DNA"/>
</dbReference>
<dbReference type="OrthoDB" id="3433692at2759"/>
<feature type="region of interest" description="Disordered" evidence="1">
    <location>
        <begin position="92"/>
        <end position="125"/>
    </location>
</feature>
<dbReference type="AlphaFoldDB" id="A0A3E2GVT6"/>
<dbReference type="InterPro" id="IPR003615">
    <property type="entry name" value="HNH_nuc"/>
</dbReference>
<sequence length="317" mass="36239">MPRNLQPAVHPLGNVLVYDDSGRLLGGRLLLRAQNRYITWRMFYRYCRIAFILPPDDQQWGIFKLTNDGSTARSLRRQDHILQPGNYMILGPNQDPIQVEPTPGRVPRRVITNQGSSKASTKRDRLQTRFREGIRNRDQTCVITGDRFGSYDNPFSGLAACHIYPAARLQEWQQNGYRSWITDTTSSAQIGYSKLYSLQNGVLLSSSIHDDFDNFIIGIDPDDGYKIVCFGFDTRGYGNRRIQRSAIECANPNHRVSPDVLRWHFKMCVLKNLRVHAGTPQWDHDLGQDDMGEVLAQEDAGERMEAELFTRLGHLIA</sequence>
<dbReference type="Pfam" id="PF13391">
    <property type="entry name" value="HNH_2"/>
    <property type="match status" value="1"/>
</dbReference>
<comment type="caution">
    <text evidence="3">The sequence shown here is derived from an EMBL/GenBank/DDBJ whole genome shotgun (WGS) entry which is preliminary data.</text>
</comment>
<feature type="domain" description="HNH nuclease" evidence="2">
    <location>
        <begin position="141"/>
        <end position="220"/>
    </location>
</feature>
<evidence type="ECO:0000259" key="2">
    <source>
        <dbReference type="Pfam" id="PF13391"/>
    </source>
</evidence>
<evidence type="ECO:0000313" key="4">
    <source>
        <dbReference type="Proteomes" id="UP000258309"/>
    </source>
</evidence>
<accession>A0A3E2GVT6</accession>
<dbReference type="OMA" id="NEWAIYK"/>
<dbReference type="Proteomes" id="UP000258309">
    <property type="component" value="Unassembled WGS sequence"/>
</dbReference>
<dbReference type="STRING" id="5539.A0A3E2GVT6"/>
<evidence type="ECO:0000256" key="1">
    <source>
        <dbReference type="SAM" id="MobiDB-lite"/>
    </source>
</evidence>
<feature type="non-terminal residue" evidence="3">
    <location>
        <position position="317"/>
    </location>
</feature>
<gene>
    <name evidence="3" type="ORF">B7463_g11120</name>
</gene>
<proteinExistence type="predicted"/>